<dbReference type="InterPro" id="IPR000917">
    <property type="entry name" value="Sulfatase_N"/>
</dbReference>
<dbReference type="RefSeq" id="WP_216942231.1">
    <property type="nucleotide sequence ID" value="NZ_CP077062.1"/>
</dbReference>
<sequence length="304" mass="34043">MQTPSYTRTAEGGLRYNRFHVTALCSPTRAALLTARNNHAVGFGSIGEFSSGFPGYTAMLPQECAPLPRILRDNGYSTAAFGKWHLTPDGQQGPAGPLDRWPTGWGFDYFYGFLGGDAGQWDPMLAENQKIIGTPAEYDDEENPYYLPDAMADRTIEWLHGVRAQDPHKPFFVYFSTGCSHAPHHVASEWADRYAGQFDQGWDRLREVVFARQKELGVVPADAELTARDDAFPAWDDVPPTTAEVLRTTDGGLRRLLRERGPQRRPGHRRGRRARRARQHPDHLDLGGTTAPAWRAPSPDRSTR</sequence>
<protein>
    <submittedName>
        <fullName evidence="4">Sulfatase-like hydrolase/transferase</fullName>
    </submittedName>
</protein>
<dbReference type="KEGG" id="nps:KRR39_00200"/>
<keyword evidence="4" id="KW-0378">Hydrolase</keyword>
<organism evidence="4 5">
    <name type="scientific">Nocardioides panacis</name>
    <dbReference type="NCBI Taxonomy" id="2849501"/>
    <lineage>
        <taxon>Bacteria</taxon>
        <taxon>Bacillati</taxon>
        <taxon>Actinomycetota</taxon>
        <taxon>Actinomycetes</taxon>
        <taxon>Propionibacteriales</taxon>
        <taxon>Nocardioidaceae</taxon>
        <taxon>Nocardioides</taxon>
    </lineage>
</organism>
<evidence type="ECO:0000256" key="1">
    <source>
        <dbReference type="ARBA" id="ARBA00008779"/>
    </source>
</evidence>
<feature type="compositionally biased region" description="Basic and acidic residues" evidence="2">
    <location>
        <begin position="252"/>
        <end position="262"/>
    </location>
</feature>
<dbReference type="EMBL" id="CP077062">
    <property type="protein sequence ID" value="QWZ10351.1"/>
    <property type="molecule type" value="Genomic_DNA"/>
</dbReference>
<evidence type="ECO:0000313" key="4">
    <source>
        <dbReference type="EMBL" id="QWZ10351.1"/>
    </source>
</evidence>
<keyword evidence="5" id="KW-1185">Reference proteome</keyword>
<dbReference type="PANTHER" id="PTHR42693:SF43">
    <property type="entry name" value="BLL2667 PROTEIN"/>
    <property type="match status" value="1"/>
</dbReference>
<feature type="domain" description="Sulfatase N-terminal" evidence="3">
    <location>
        <begin position="3"/>
        <end position="256"/>
    </location>
</feature>
<dbReference type="GO" id="GO:0016787">
    <property type="term" value="F:hydrolase activity"/>
    <property type="evidence" value="ECO:0007669"/>
    <property type="project" value="UniProtKB-KW"/>
</dbReference>
<proteinExistence type="inferred from homology"/>
<dbReference type="InterPro" id="IPR050738">
    <property type="entry name" value="Sulfatase"/>
</dbReference>
<evidence type="ECO:0000313" key="5">
    <source>
        <dbReference type="Proteomes" id="UP000683575"/>
    </source>
</evidence>
<dbReference type="Pfam" id="PF00884">
    <property type="entry name" value="Sulfatase"/>
    <property type="match status" value="1"/>
</dbReference>
<feature type="compositionally biased region" description="Basic residues" evidence="2">
    <location>
        <begin position="263"/>
        <end position="278"/>
    </location>
</feature>
<dbReference type="PANTHER" id="PTHR42693">
    <property type="entry name" value="ARYLSULFATASE FAMILY MEMBER"/>
    <property type="match status" value="1"/>
</dbReference>
<evidence type="ECO:0000259" key="3">
    <source>
        <dbReference type="Pfam" id="PF00884"/>
    </source>
</evidence>
<evidence type="ECO:0000256" key="2">
    <source>
        <dbReference type="SAM" id="MobiDB-lite"/>
    </source>
</evidence>
<accession>A0A975T2K8</accession>
<dbReference type="Proteomes" id="UP000683575">
    <property type="component" value="Chromosome"/>
</dbReference>
<comment type="similarity">
    <text evidence="1">Belongs to the sulfatase family.</text>
</comment>
<dbReference type="AlphaFoldDB" id="A0A975T2K8"/>
<gene>
    <name evidence="4" type="ORF">KRR39_00200</name>
</gene>
<reference evidence="4" key="1">
    <citation type="submission" date="2021-06" db="EMBL/GenBank/DDBJ databases">
        <title>Complete genome sequence of Nocardioides sp. G188.</title>
        <authorList>
            <person name="Im W.-T."/>
        </authorList>
    </citation>
    <scope>NUCLEOTIDE SEQUENCE</scope>
    <source>
        <strain evidence="4">G188</strain>
    </source>
</reference>
<name>A0A975T2K8_9ACTN</name>
<feature type="region of interest" description="Disordered" evidence="2">
    <location>
        <begin position="250"/>
        <end position="304"/>
    </location>
</feature>